<reference evidence="1 2" key="1">
    <citation type="submission" date="2019-09" db="EMBL/GenBank/DDBJ databases">
        <title>Complete genome of Lactococcus lactis phage P596.</title>
        <authorList>
            <person name="Brinks E."/>
        </authorList>
    </citation>
    <scope>NUCLEOTIDE SEQUENCE [LARGE SCALE GENOMIC DNA]</scope>
</reference>
<proteinExistence type="predicted"/>
<dbReference type="RefSeq" id="YP_009900541.1">
    <property type="nucleotide sequence ID" value="NC_049808.1"/>
</dbReference>
<sequence>MTKKANEVLLTSQERIDINEYCDALLEAYQVTRTAQVLVSPELANEDEAVTARLIRAVKDCKYNISNYDPTSHFVTSYHSSDITQFFIDKNIISHATIRKFAKQSEETQRWSIEKEEEVAKRVGITTTLGQQILFMSMIQSRVFVLWMNEFFIQNGSTRSRVTDGSLEGHLSQRYSSTGANAKAYEAATNTVMHHLKSLIATADLENMTLNMSVPKGWTPSTYQFNNGLLTFDPHNPELTNFDENILDYRFAYQRVNDTFEAREKQYALIDNAINAISSRTNDLVPDDKVKRAHIFNWSLDALQDLTLPGRSACVFLVSPRNLNGGTGKSFMYRLIKMSLNKSVKISSYLDAVEQQRNHRSDLMQTIVGSLGFNSDEEQNFNEQALKDKFQFNDVSNKSLYYAPLGTNGSHHRFLGVHRSATNDLCWDWVSGDDTSILRRFWEDTYPAQVSSVEQNPEGTNAVKVLDEALTKGMVKQSDLLYYLYLHVTMFYGFTRNDYNFQWNSGEEILTPIGKGEIYFDSSVSESNLAGIVDKIFMEESIYFDKLLGGIPNMGMRSFQNQGISDELFGESGRYLPITNEVRLTFLEQAKKRNLVMKNVRQYSANKIVDVALESSKYDYIYVRNTANKRNYLIQMTTEVSPEAPTDRSKALEQAKEEYVQTETKVAETAKYEPETVSEEKVVTDIDFEMKLTKLPSIYDNYNTMDTYVYSASDLVGKDVEKAKQEIVLVNDRFDRKDHSGTSNVLFLDFDDIGDWTEFYTMTSLAGVNVILQESASSTEEHRKAHVFVPLAHPITADQYPVVQQAFINEFGIPAELDTNQRGFKGVFYLSPKQPVEFGGGIWNNPQPIVEANISRSKSSNSQAAKSTYDGPKISHIASWSLGLSDSKPSQWYLALTTCKDMNEYDGQRNTALTVIAKDICGLLNMDKMTESVFNEIVENLTIKMEEDNCVDSLVEFQDMLDRFLA</sequence>
<accession>A0A5Q2F295</accession>
<evidence type="ECO:0000313" key="1">
    <source>
        <dbReference type="EMBL" id="QGF21064.1"/>
    </source>
</evidence>
<dbReference type="EMBL" id="MN528768">
    <property type="protein sequence ID" value="QGF21064.1"/>
    <property type="molecule type" value="Genomic_DNA"/>
</dbReference>
<organism evidence="1 2">
    <name type="scientific">Lactococcus phage P596</name>
    <dbReference type="NCBI Taxonomy" id="2656515"/>
    <lineage>
        <taxon>Viruses</taxon>
        <taxon>Duplodnaviria</taxon>
        <taxon>Heunggongvirae</taxon>
        <taxon>Uroviricota</taxon>
        <taxon>Caudoviricetes</taxon>
        <taxon>Teubervirus</taxon>
        <taxon>Teubervirus P596</taxon>
    </lineage>
</organism>
<dbReference type="GeneID" id="56132851"/>
<name>A0A5Q2F295_9CAUD</name>
<evidence type="ECO:0000313" key="2">
    <source>
        <dbReference type="Proteomes" id="UP000370956"/>
    </source>
</evidence>
<dbReference type="Proteomes" id="UP000370956">
    <property type="component" value="Segment"/>
</dbReference>
<keyword evidence="2" id="KW-1185">Reference proteome</keyword>
<dbReference type="KEGG" id="vg:56132851"/>
<protein>
    <submittedName>
        <fullName evidence="1">Uncharacterized protein</fullName>
    </submittedName>
</protein>